<organism evidence="2 3">
    <name type="scientific">Mycolicibacterium moriokaense</name>
    <dbReference type="NCBI Taxonomy" id="39691"/>
    <lineage>
        <taxon>Bacteria</taxon>
        <taxon>Bacillati</taxon>
        <taxon>Actinomycetota</taxon>
        <taxon>Actinomycetes</taxon>
        <taxon>Mycobacteriales</taxon>
        <taxon>Mycobacteriaceae</taxon>
        <taxon>Mycolicibacterium</taxon>
    </lineage>
</organism>
<dbReference type="RefSeq" id="WP_083152206.1">
    <property type="nucleotide sequence ID" value="NZ_AP022560.1"/>
</dbReference>
<evidence type="ECO:0008006" key="4">
    <source>
        <dbReference type="Google" id="ProtNLM"/>
    </source>
</evidence>
<keyword evidence="3" id="KW-1185">Reference proteome</keyword>
<dbReference type="EMBL" id="AP022560">
    <property type="protein sequence ID" value="BBX01184.1"/>
    <property type="molecule type" value="Genomic_DNA"/>
</dbReference>
<dbReference type="KEGG" id="mmor:MMOR_21200"/>
<sequence length="246" mass="25588">MSARSSAKNLPATVDESPSAAAKVLSAIIERSARVQAPAVRAYVDRLRQQSPGATPAEIVAKLEKHYIAAVMASGAAVGSAAAFPGIGTLAAMSAVAGETVVFLEATSLYVLSVAEVFAIPADHRERRRALVLAVLVGEDSKHAVADLLGPGRTSGSWIADGAATLPLPAVSQLNSRLLKYFLKRYTLKRGAIAFGKLLPVGIGAVVGGVGNRLMGKRIVSNARKAFGTPPSRWPATIHVLPPPRD</sequence>
<feature type="transmembrane region" description="Helical" evidence="1">
    <location>
        <begin position="100"/>
        <end position="120"/>
    </location>
</feature>
<keyword evidence="1" id="KW-0812">Transmembrane</keyword>
<keyword evidence="1" id="KW-0472">Membrane</keyword>
<dbReference type="Proteomes" id="UP000466681">
    <property type="component" value="Chromosome"/>
</dbReference>
<name>A0AAD1H9X9_9MYCO</name>
<evidence type="ECO:0000313" key="2">
    <source>
        <dbReference type="EMBL" id="BBX01184.1"/>
    </source>
</evidence>
<evidence type="ECO:0000313" key="3">
    <source>
        <dbReference type="Proteomes" id="UP000466681"/>
    </source>
</evidence>
<keyword evidence="1" id="KW-1133">Transmembrane helix</keyword>
<dbReference type="AlphaFoldDB" id="A0AAD1H9X9"/>
<protein>
    <recommendedName>
        <fullName evidence="4">EcsC family protein</fullName>
    </recommendedName>
</protein>
<reference evidence="2 3" key="1">
    <citation type="journal article" date="2019" name="Emerg. Microbes Infect.">
        <title>Comprehensive subspecies identification of 175 nontuberculous mycobacteria species based on 7547 genomic profiles.</title>
        <authorList>
            <person name="Matsumoto Y."/>
            <person name="Kinjo T."/>
            <person name="Motooka D."/>
            <person name="Nabeya D."/>
            <person name="Jung N."/>
            <person name="Uechi K."/>
            <person name="Horii T."/>
            <person name="Iida T."/>
            <person name="Fujita J."/>
            <person name="Nakamura S."/>
        </authorList>
    </citation>
    <scope>NUCLEOTIDE SEQUENCE [LARGE SCALE GENOMIC DNA]</scope>
    <source>
        <strain evidence="2 3">JCM 6375</strain>
    </source>
</reference>
<feature type="transmembrane region" description="Helical" evidence="1">
    <location>
        <begin position="67"/>
        <end position="88"/>
    </location>
</feature>
<evidence type="ECO:0000256" key="1">
    <source>
        <dbReference type="SAM" id="Phobius"/>
    </source>
</evidence>
<gene>
    <name evidence="2" type="ORF">MMOR_21200</name>
</gene>
<proteinExistence type="predicted"/>
<accession>A0AAD1H9X9</accession>